<dbReference type="SUPFAM" id="SSF49265">
    <property type="entry name" value="Fibronectin type III"/>
    <property type="match status" value="2"/>
</dbReference>
<evidence type="ECO:0000259" key="5">
    <source>
        <dbReference type="PROSITE" id="PS50853"/>
    </source>
</evidence>
<dbReference type="EMBL" id="PZQS01000002">
    <property type="protein sequence ID" value="PVD37150.1"/>
    <property type="molecule type" value="Genomic_DNA"/>
</dbReference>
<dbReference type="GO" id="GO:0030424">
    <property type="term" value="C:axon"/>
    <property type="evidence" value="ECO:0007669"/>
    <property type="project" value="TreeGrafter"/>
</dbReference>
<evidence type="ECO:0000256" key="2">
    <source>
        <dbReference type="ARBA" id="ARBA00023157"/>
    </source>
</evidence>
<feature type="domain" description="Fibronectin type-III" evidence="5">
    <location>
        <begin position="711"/>
        <end position="818"/>
    </location>
</feature>
<evidence type="ECO:0000259" key="4">
    <source>
        <dbReference type="PROSITE" id="PS50835"/>
    </source>
</evidence>
<gene>
    <name evidence="6" type="ORF">C0Q70_04145</name>
</gene>
<dbReference type="FunFam" id="2.60.40.10:FF:000052">
    <property type="entry name" value="Contactin 1"/>
    <property type="match status" value="1"/>
</dbReference>
<feature type="domain" description="Fibronectin type-III" evidence="5">
    <location>
        <begin position="999"/>
        <end position="1096"/>
    </location>
</feature>
<dbReference type="SUPFAM" id="SSF48726">
    <property type="entry name" value="Immunoglobulin"/>
    <property type="match status" value="6"/>
</dbReference>
<dbReference type="PROSITE" id="PS50835">
    <property type="entry name" value="IG_LIKE"/>
    <property type="match status" value="6"/>
</dbReference>
<dbReference type="InterPro" id="IPR003599">
    <property type="entry name" value="Ig_sub"/>
</dbReference>
<feature type="domain" description="Ig-like" evidence="4">
    <location>
        <begin position="425"/>
        <end position="511"/>
    </location>
</feature>
<accession>A0A2T7PUS7</accession>
<dbReference type="Pfam" id="PF13927">
    <property type="entry name" value="Ig_3"/>
    <property type="match status" value="3"/>
</dbReference>
<dbReference type="PANTHER" id="PTHR44170">
    <property type="entry name" value="PROTEIN SIDEKICK"/>
    <property type="match status" value="1"/>
</dbReference>
<dbReference type="GO" id="GO:0005886">
    <property type="term" value="C:plasma membrane"/>
    <property type="evidence" value="ECO:0007669"/>
    <property type="project" value="TreeGrafter"/>
</dbReference>
<name>A0A2T7PUS7_POMCA</name>
<dbReference type="GO" id="GO:0007411">
    <property type="term" value="P:axon guidance"/>
    <property type="evidence" value="ECO:0007669"/>
    <property type="project" value="TreeGrafter"/>
</dbReference>
<dbReference type="SMART" id="SM00409">
    <property type="entry name" value="IG"/>
    <property type="match status" value="6"/>
</dbReference>
<dbReference type="AlphaFoldDB" id="A0A2T7PUS7"/>
<dbReference type="InterPro" id="IPR013783">
    <property type="entry name" value="Ig-like_fold"/>
</dbReference>
<dbReference type="PANTHER" id="PTHR44170:SF6">
    <property type="entry name" value="CONTACTIN"/>
    <property type="match status" value="1"/>
</dbReference>
<dbReference type="InterPro" id="IPR036179">
    <property type="entry name" value="Ig-like_dom_sf"/>
</dbReference>
<dbReference type="InterPro" id="IPR013098">
    <property type="entry name" value="Ig_I-set"/>
</dbReference>
<sequence>MADSQRARQVSALVDIRVGVGTGAALRGDGASPVLDMSNKWGETGADQKGTCTSCMLSPTRNFFSSALTNSFLWNRQQSSESSPYVCEVSRLQSFQVHQAQRDFSYGTIYQDPLIVPRGPRFTVLPEPVVVVGQKDAIYLECVADSNPPSTYTWYRQTPTGVTKVTTETDDRYSLTNGRFSFQDPQESKDAGLYFCVAENTFGSIKTSAVRVSFGYIGDFSNDQPGAVRANLYQGTVISCNLPRYNPAASVQWFKGPGVNFVRPEMNTYQFISRNGRLYFSETQLSDAGMYHCVITLTAPLGQSIATLQPPSKTSLGIELIIRGDTATDFGPTIHNDFPAVFPTPALRGEEVRIECFAYGRMPLYYTWSRSNGPIPAKVQYLDEGRTLLIPNAQLEDSGNYTCRVQQGSRSFENKTIALVVEAAPFFMFPLRDQHVDINGEVTLRCYAGGVPRPVYSWFKNTQPLTSEPGDVEITANVVTIKKADPLRHNGMYACQVTNLYGTRVSTAQIRVLAFAPNFSKRPVDDSQMATISGNTTIICQPEASPAPEITWSHNGSPLNLVRGAESRVMMLDNGNLMITQVQLSDQGQYTCTAKNSEGEASSTGILTVVSRATITIPPRDTAVEVNSTAFLQCQASYNERFVDLVYSWSFNGFDIDVDNDPTFEKALPEGEQPGLYIINTQFEHDGVYKCTALTVDDTVTASAYLTVQGPPSEAAGLFGEVTGDYSVILSWTAGDSHGAEILFFNIEYQTNFNPIWRYKYTQLRSADVADKEYPDKRTMEITDLSPGSSYSFRVSAVNRFGTGLPSQPSPYFKIPDAAPSKAPEQVSEMYGSVGTLSFTWTDVVYGHINRYVALIGVENYFLEYEIKVGAFNNLGDGPNSTVFTVMSAEDIPLATPHNVWGQDYNSTAIHVFWDPVQNTREDMKGKLRGFRILCWYDGVPNELYWSYLWCENCVEAIFIGLKPDSSFWVNVQVFNSAGFGPKGEDAYMTTFIYPIRRYPEYVKVASHGPDSVYVEWRGVASGKHEEDLQGYKLRWWPSTEDIHLANDTVVRSNKRNWGVIVGVKSGIVYSLRVVPFSRAGDGAKSPTVYFTLEGMIVYNPETTDILAGAHHVTISLWTMAVAGLLCYSRLCLDLSVGTVGTKQPEHGWHCSGEGP</sequence>
<dbReference type="OrthoDB" id="3666223at2759"/>
<dbReference type="InterPro" id="IPR003598">
    <property type="entry name" value="Ig_sub2"/>
</dbReference>
<evidence type="ECO:0000256" key="3">
    <source>
        <dbReference type="ARBA" id="ARBA00023319"/>
    </source>
</evidence>
<dbReference type="Gene3D" id="2.60.40.10">
    <property type="entry name" value="Immunoglobulins"/>
    <property type="match status" value="9"/>
</dbReference>
<keyword evidence="1" id="KW-0677">Repeat</keyword>
<feature type="domain" description="Ig-like" evidence="4">
    <location>
        <begin position="120"/>
        <end position="213"/>
    </location>
</feature>
<feature type="domain" description="Ig-like" evidence="4">
    <location>
        <begin position="339"/>
        <end position="418"/>
    </location>
</feature>
<keyword evidence="7" id="KW-1185">Reference proteome</keyword>
<proteinExistence type="predicted"/>
<comment type="caution">
    <text evidence="6">The sequence shown here is derived from an EMBL/GenBank/DDBJ whole genome shotgun (WGS) entry which is preliminary data.</text>
</comment>
<feature type="domain" description="Ig-like" evidence="4">
    <location>
        <begin position="225"/>
        <end position="309"/>
    </location>
</feature>
<dbReference type="SMART" id="SM00060">
    <property type="entry name" value="FN3"/>
    <property type="match status" value="3"/>
</dbReference>
<dbReference type="GO" id="GO:0098609">
    <property type="term" value="P:cell-cell adhesion"/>
    <property type="evidence" value="ECO:0007669"/>
    <property type="project" value="TreeGrafter"/>
</dbReference>
<evidence type="ECO:0000313" key="6">
    <source>
        <dbReference type="EMBL" id="PVD37150.1"/>
    </source>
</evidence>
<protein>
    <recommendedName>
        <fullName evidence="8">Contactin</fullName>
    </recommendedName>
</protein>
<dbReference type="PROSITE" id="PS50853">
    <property type="entry name" value="FN3"/>
    <property type="match status" value="3"/>
</dbReference>
<dbReference type="SMART" id="SM00408">
    <property type="entry name" value="IGc2"/>
    <property type="match status" value="6"/>
</dbReference>
<evidence type="ECO:0000256" key="1">
    <source>
        <dbReference type="ARBA" id="ARBA00022737"/>
    </source>
</evidence>
<keyword evidence="3" id="KW-0393">Immunoglobulin domain</keyword>
<dbReference type="InterPro" id="IPR036116">
    <property type="entry name" value="FN3_sf"/>
</dbReference>
<dbReference type="InterPro" id="IPR007110">
    <property type="entry name" value="Ig-like_dom"/>
</dbReference>
<feature type="domain" description="Ig-like" evidence="4">
    <location>
        <begin position="517"/>
        <end position="608"/>
    </location>
</feature>
<reference evidence="6 7" key="1">
    <citation type="submission" date="2018-04" db="EMBL/GenBank/DDBJ databases">
        <title>The genome of golden apple snail Pomacea canaliculata provides insight into stress tolerance and invasive adaptation.</title>
        <authorList>
            <person name="Liu C."/>
            <person name="Liu B."/>
            <person name="Ren Y."/>
            <person name="Zhang Y."/>
            <person name="Wang H."/>
            <person name="Li S."/>
            <person name="Jiang F."/>
            <person name="Yin L."/>
            <person name="Zhang G."/>
            <person name="Qian W."/>
            <person name="Fan W."/>
        </authorList>
    </citation>
    <scope>NUCLEOTIDE SEQUENCE [LARGE SCALE GENOMIC DNA]</scope>
    <source>
        <strain evidence="6">SZHN2017</strain>
        <tissue evidence="6">Muscle</tissue>
    </source>
</reference>
<dbReference type="Pfam" id="PF07679">
    <property type="entry name" value="I-set"/>
    <property type="match status" value="1"/>
</dbReference>
<evidence type="ECO:0000313" key="7">
    <source>
        <dbReference type="Proteomes" id="UP000245119"/>
    </source>
</evidence>
<evidence type="ECO:0008006" key="8">
    <source>
        <dbReference type="Google" id="ProtNLM"/>
    </source>
</evidence>
<dbReference type="CDD" id="cd00063">
    <property type="entry name" value="FN3"/>
    <property type="match status" value="3"/>
</dbReference>
<dbReference type="FunFam" id="2.60.40.10:FF:000032">
    <property type="entry name" value="palladin isoform X1"/>
    <property type="match status" value="1"/>
</dbReference>
<dbReference type="FunFam" id="2.60.40.10:FF:000028">
    <property type="entry name" value="Neuronal cell adhesion molecule"/>
    <property type="match status" value="1"/>
</dbReference>
<feature type="domain" description="Fibronectin type-III" evidence="5">
    <location>
        <begin position="896"/>
        <end position="994"/>
    </location>
</feature>
<dbReference type="Proteomes" id="UP000245119">
    <property type="component" value="Linkage Group LG2"/>
</dbReference>
<feature type="domain" description="Ig-like" evidence="4">
    <location>
        <begin position="613"/>
        <end position="707"/>
    </location>
</feature>
<organism evidence="6 7">
    <name type="scientific">Pomacea canaliculata</name>
    <name type="common">Golden apple snail</name>
    <dbReference type="NCBI Taxonomy" id="400727"/>
    <lineage>
        <taxon>Eukaryota</taxon>
        <taxon>Metazoa</taxon>
        <taxon>Spiralia</taxon>
        <taxon>Lophotrochozoa</taxon>
        <taxon>Mollusca</taxon>
        <taxon>Gastropoda</taxon>
        <taxon>Caenogastropoda</taxon>
        <taxon>Architaenioglossa</taxon>
        <taxon>Ampullarioidea</taxon>
        <taxon>Ampullariidae</taxon>
        <taxon>Pomacea</taxon>
    </lineage>
</organism>
<keyword evidence="2" id="KW-1015">Disulfide bond</keyword>
<dbReference type="STRING" id="400727.A0A2T7PUS7"/>
<dbReference type="Pfam" id="PF00041">
    <property type="entry name" value="fn3"/>
    <property type="match status" value="2"/>
</dbReference>
<dbReference type="InterPro" id="IPR003961">
    <property type="entry name" value="FN3_dom"/>
</dbReference>